<dbReference type="EMBL" id="JAHRHJ020000004">
    <property type="protein sequence ID" value="KAH9317486.1"/>
    <property type="molecule type" value="Genomic_DNA"/>
</dbReference>
<evidence type="ECO:0000313" key="3">
    <source>
        <dbReference type="Proteomes" id="UP000824469"/>
    </source>
</evidence>
<accession>A0AA38G671</accession>
<keyword evidence="1" id="KW-0812">Transmembrane</keyword>
<evidence type="ECO:0000313" key="2">
    <source>
        <dbReference type="EMBL" id="KAH9317486.1"/>
    </source>
</evidence>
<keyword evidence="1" id="KW-1133">Transmembrane helix</keyword>
<sequence length="357" mass="39969">SHFLPYCLQNKWWLSFCLLPTVTVIFASFTFIPHFARIIIFGRQGLGGRTLEKIAVLTGINEAGGQVQNAQIKIETPTQVALQMAVSFMLQLILNAAKHILKMADLSRCEYPHVALINAFSRCPSQRRQCSQLCRTTMQGFSASTVVVAMPYGWENDWKIIEKIAEAQSLVEKDLALALVVDISLALENSLGEKNPRYRFSLHGELTSDCFYNLPMASVFRLKHVAFPLPEAKDDMYECQPAPKKKKHTMVEDEIDKDEKDFSYTDDEQDIDAENDDSCTPLLSESPLTSFGCLPPSFHECEVSSVPLIRSGGLPIESGMSQEQELTQVNIHVAEFELEHSASEQLKGKLQVAVHDV</sequence>
<proteinExistence type="predicted"/>
<feature type="transmembrane region" description="Helical" evidence="1">
    <location>
        <begin position="12"/>
        <end position="36"/>
    </location>
</feature>
<comment type="caution">
    <text evidence="2">The sequence shown here is derived from an EMBL/GenBank/DDBJ whole genome shotgun (WGS) entry which is preliminary data.</text>
</comment>
<reference evidence="2 3" key="1">
    <citation type="journal article" date="2021" name="Nat. Plants">
        <title>The Taxus genome provides insights into paclitaxel biosynthesis.</title>
        <authorList>
            <person name="Xiong X."/>
            <person name="Gou J."/>
            <person name="Liao Q."/>
            <person name="Li Y."/>
            <person name="Zhou Q."/>
            <person name="Bi G."/>
            <person name="Li C."/>
            <person name="Du R."/>
            <person name="Wang X."/>
            <person name="Sun T."/>
            <person name="Guo L."/>
            <person name="Liang H."/>
            <person name="Lu P."/>
            <person name="Wu Y."/>
            <person name="Zhang Z."/>
            <person name="Ro D.K."/>
            <person name="Shang Y."/>
            <person name="Huang S."/>
            <person name="Yan J."/>
        </authorList>
    </citation>
    <scope>NUCLEOTIDE SEQUENCE [LARGE SCALE GENOMIC DNA]</scope>
    <source>
        <strain evidence="2">Ta-2019</strain>
    </source>
</reference>
<name>A0AA38G671_TAXCH</name>
<evidence type="ECO:0000256" key="1">
    <source>
        <dbReference type="SAM" id="Phobius"/>
    </source>
</evidence>
<keyword evidence="1" id="KW-0472">Membrane</keyword>
<keyword evidence="3" id="KW-1185">Reference proteome</keyword>
<protein>
    <submittedName>
        <fullName evidence="2">Uncharacterized protein</fullName>
    </submittedName>
</protein>
<dbReference type="Proteomes" id="UP000824469">
    <property type="component" value="Unassembled WGS sequence"/>
</dbReference>
<feature type="non-terminal residue" evidence="2">
    <location>
        <position position="357"/>
    </location>
</feature>
<gene>
    <name evidence="2" type="ORF">KI387_019255</name>
</gene>
<organism evidence="2 3">
    <name type="scientific">Taxus chinensis</name>
    <name type="common">Chinese yew</name>
    <name type="synonym">Taxus wallichiana var. chinensis</name>
    <dbReference type="NCBI Taxonomy" id="29808"/>
    <lineage>
        <taxon>Eukaryota</taxon>
        <taxon>Viridiplantae</taxon>
        <taxon>Streptophyta</taxon>
        <taxon>Embryophyta</taxon>
        <taxon>Tracheophyta</taxon>
        <taxon>Spermatophyta</taxon>
        <taxon>Pinopsida</taxon>
        <taxon>Pinidae</taxon>
        <taxon>Conifers II</taxon>
        <taxon>Cupressales</taxon>
        <taxon>Taxaceae</taxon>
        <taxon>Taxus</taxon>
    </lineage>
</organism>
<feature type="non-terminal residue" evidence="2">
    <location>
        <position position="1"/>
    </location>
</feature>
<dbReference type="AlphaFoldDB" id="A0AA38G671"/>